<feature type="signal peptide" evidence="1">
    <location>
        <begin position="1"/>
        <end position="21"/>
    </location>
</feature>
<reference evidence="2 3" key="1">
    <citation type="submission" date="2019-05" db="EMBL/GenBank/DDBJ databases">
        <title>Burkholderia sp. DHOD12, isolated from subtropical forest soil.</title>
        <authorList>
            <person name="Gao Z.-H."/>
            <person name="Qiu L.-H."/>
        </authorList>
    </citation>
    <scope>NUCLEOTIDE SEQUENCE [LARGE SCALE GENOMIC DNA]</scope>
    <source>
        <strain evidence="2 3">DHOD12</strain>
    </source>
</reference>
<dbReference type="SUPFAM" id="SSF101898">
    <property type="entry name" value="NHL repeat"/>
    <property type="match status" value="1"/>
</dbReference>
<feature type="chain" id="PRO_5020343511" description="SMP-30/Gluconolactonase/LRE-like region domain-containing protein" evidence="1">
    <location>
        <begin position="22"/>
        <end position="309"/>
    </location>
</feature>
<dbReference type="Proteomes" id="UP000298656">
    <property type="component" value="Chromosome 1"/>
</dbReference>
<dbReference type="EMBL" id="CP040077">
    <property type="protein sequence ID" value="QCP50618.1"/>
    <property type="molecule type" value="Genomic_DNA"/>
</dbReference>
<accession>A0A4P8INM1</accession>
<evidence type="ECO:0000256" key="1">
    <source>
        <dbReference type="SAM" id="SignalP"/>
    </source>
</evidence>
<dbReference type="AlphaFoldDB" id="A0A4P8INM1"/>
<evidence type="ECO:0008006" key="4">
    <source>
        <dbReference type="Google" id="ProtNLM"/>
    </source>
</evidence>
<dbReference type="KEGG" id="tvl:FAZ95_16505"/>
<gene>
    <name evidence="2" type="ORF">FAZ95_16505</name>
</gene>
<dbReference type="RefSeq" id="WP_137333431.1">
    <property type="nucleotide sequence ID" value="NZ_CP040077.1"/>
</dbReference>
<proteinExistence type="predicted"/>
<dbReference type="Gene3D" id="2.120.10.30">
    <property type="entry name" value="TolB, C-terminal domain"/>
    <property type="match status" value="1"/>
</dbReference>
<evidence type="ECO:0000313" key="2">
    <source>
        <dbReference type="EMBL" id="QCP50618.1"/>
    </source>
</evidence>
<name>A0A4P8INM1_9BURK</name>
<protein>
    <recommendedName>
        <fullName evidence="4">SMP-30/Gluconolactonase/LRE-like region domain-containing protein</fullName>
    </recommendedName>
</protein>
<keyword evidence="1" id="KW-0732">Signal</keyword>
<dbReference type="InterPro" id="IPR011042">
    <property type="entry name" value="6-blade_b-propeller_TolB-like"/>
</dbReference>
<organism evidence="2 3">
    <name type="scientific">Trinickia violacea</name>
    <dbReference type="NCBI Taxonomy" id="2571746"/>
    <lineage>
        <taxon>Bacteria</taxon>
        <taxon>Pseudomonadati</taxon>
        <taxon>Pseudomonadota</taxon>
        <taxon>Betaproteobacteria</taxon>
        <taxon>Burkholderiales</taxon>
        <taxon>Burkholderiaceae</taxon>
        <taxon>Trinickia</taxon>
    </lineage>
</organism>
<keyword evidence="3" id="KW-1185">Reference proteome</keyword>
<dbReference type="OrthoDB" id="8897756at2"/>
<evidence type="ECO:0000313" key="3">
    <source>
        <dbReference type="Proteomes" id="UP000298656"/>
    </source>
</evidence>
<dbReference type="PROSITE" id="PS51257">
    <property type="entry name" value="PROKAR_LIPOPROTEIN"/>
    <property type="match status" value="1"/>
</dbReference>
<sequence>MSRALITTVAVVALSACGGHAFGISPQGIAFGLAAPKRIPLDAHSNGVAVRPSDGAVFITDDRTNTVLTSADGVTFTAYAAIPVVSDQANALSQLTFSPSGVLFAERFGFGTASAVYAITDRGAVAALSGPDPARRRLGLVSVGEGELLSTWFVKDGASPPQGGLSLLTYDAATHTALERDLLTGLGKPVGVAVFSGTVFVSDQANNRIVEANVEQLLNAPQPLTSAATFAKIDSPDLLAVDASGTLYTKCNRSGLCKIAPDGTVDVLADDFQNARGVATDTARHKLYAIDRAASKSSASYLRVFWLKY</sequence>